<dbReference type="EMBL" id="JACDUR010000006">
    <property type="protein sequence ID" value="MBA2895009.1"/>
    <property type="molecule type" value="Genomic_DNA"/>
</dbReference>
<dbReference type="AlphaFoldDB" id="A0A7W0CPJ4"/>
<name>A0A7W0CPJ4_9ACTN</name>
<comment type="caution">
    <text evidence="1">The sequence shown here is derived from an EMBL/GenBank/DDBJ whole genome shotgun (WGS) entry which is preliminary data.</text>
</comment>
<dbReference type="RefSeq" id="WP_181613709.1">
    <property type="nucleotide sequence ID" value="NZ_BAABAM010000004.1"/>
</dbReference>
<gene>
    <name evidence="1" type="ORF">HNR30_006381</name>
</gene>
<evidence type="ECO:0008006" key="3">
    <source>
        <dbReference type="Google" id="ProtNLM"/>
    </source>
</evidence>
<reference evidence="1 2" key="1">
    <citation type="submission" date="2020-07" db="EMBL/GenBank/DDBJ databases">
        <title>Genomic Encyclopedia of Type Strains, Phase IV (KMG-IV): sequencing the most valuable type-strain genomes for metagenomic binning, comparative biology and taxonomic classification.</title>
        <authorList>
            <person name="Goeker M."/>
        </authorList>
    </citation>
    <scope>NUCLEOTIDE SEQUENCE [LARGE SCALE GENOMIC DNA]</scope>
    <source>
        <strain evidence="1 2">DSM 45533</strain>
    </source>
</reference>
<accession>A0A7W0CPJ4</accession>
<dbReference type="Pfam" id="PF09969">
    <property type="entry name" value="DUF2203"/>
    <property type="match status" value="1"/>
</dbReference>
<organism evidence="1 2">
    <name type="scientific">Nonomuraea soli</name>
    <dbReference type="NCBI Taxonomy" id="1032476"/>
    <lineage>
        <taxon>Bacteria</taxon>
        <taxon>Bacillati</taxon>
        <taxon>Actinomycetota</taxon>
        <taxon>Actinomycetes</taxon>
        <taxon>Streptosporangiales</taxon>
        <taxon>Streptosporangiaceae</taxon>
        <taxon>Nonomuraea</taxon>
    </lineage>
</organism>
<sequence>MSRLFSVDEVRELLPGVLAQAEALVGMRADLAEMTFDREALGASPLGGLAEIKAVEARIQEILSDWTGQGFEIKGIAPVLLDFPALIDGVSVRLCWIEGENELVWYHRTELGFAGRRPL</sequence>
<evidence type="ECO:0000313" key="1">
    <source>
        <dbReference type="EMBL" id="MBA2895009.1"/>
    </source>
</evidence>
<evidence type="ECO:0000313" key="2">
    <source>
        <dbReference type="Proteomes" id="UP000530928"/>
    </source>
</evidence>
<keyword evidence="2" id="KW-1185">Reference proteome</keyword>
<dbReference type="InterPro" id="IPR018699">
    <property type="entry name" value="DUF2203"/>
</dbReference>
<proteinExistence type="predicted"/>
<dbReference type="Proteomes" id="UP000530928">
    <property type="component" value="Unassembled WGS sequence"/>
</dbReference>
<protein>
    <recommendedName>
        <fullName evidence="3">DUF2203 family protein</fullName>
    </recommendedName>
</protein>
<dbReference type="PIRSF" id="PIRSF016498">
    <property type="entry name" value="UCP016498"/>
    <property type="match status" value="1"/>
</dbReference>